<dbReference type="EMBL" id="JAAAJA010000018">
    <property type="protein sequence ID" value="KAG0266354.1"/>
    <property type="molecule type" value="Genomic_DNA"/>
</dbReference>
<proteinExistence type="predicted"/>
<feature type="compositionally biased region" description="Low complexity" evidence="1">
    <location>
        <begin position="197"/>
        <end position="219"/>
    </location>
</feature>
<sequence length="316" mass="33457">MDLRGSSSKEGDPLSFWASLLDGMLLKLIEANNATQVDGEKSATAKAGSYLITILAWIKCLIKLHYEQSKSAKGKLNTTIPSPTLSSSLNTPSLASPSISSPNISAPSSRLSVAAMASLLVAANAATNQPQAMFDKDDIINIVEDCLLNSQVHVSPLIRSVLNTVIECDAEIKEKIGPILKQIDQRIVSGSSTAPSVIASVSPTASSPSIPSTTPETVSAGGVWQEGPPLDSLQNDVVMQPTDKTAQDMEMSESHELDPSEVRTPAQQGTGISESWTLFEADDWRPCPMGCLPGGIVPDLSLPWDLDSPPIARVVI</sequence>
<organism evidence="2 3">
    <name type="scientific">Mortierella polycephala</name>
    <dbReference type="NCBI Taxonomy" id="41804"/>
    <lineage>
        <taxon>Eukaryota</taxon>
        <taxon>Fungi</taxon>
        <taxon>Fungi incertae sedis</taxon>
        <taxon>Mucoromycota</taxon>
        <taxon>Mortierellomycotina</taxon>
        <taxon>Mortierellomycetes</taxon>
        <taxon>Mortierellales</taxon>
        <taxon>Mortierellaceae</taxon>
        <taxon>Mortierella</taxon>
    </lineage>
</organism>
<feature type="region of interest" description="Disordered" evidence="1">
    <location>
        <begin position="197"/>
        <end position="268"/>
    </location>
</feature>
<gene>
    <name evidence="2" type="ORF">BG011_002473</name>
</gene>
<protein>
    <submittedName>
        <fullName evidence="2">Uncharacterized protein</fullName>
    </submittedName>
</protein>
<dbReference type="AlphaFoldDB" id="A0A9P6QDQ4"/>
<evidence type="ECO:0000256" key="1">
    <source>
        <dbReference type="SAM" id="MobiDB-lite"/>
    </source>
</evidence>
<feature type="compositionally biased region" description="Basic and acidic residues" evidence="1">
    <location>
        <begin position="252"/>
        <end position="261"/>
    </location>
</feature>
<accession>A0A9P6QDQ4</accession>
<dbReference type="Proteomes" id="UP000726737">
    <property type="component" value="Unassembled WGS sequence"/>
</dbReference>
<comment type="caution">
    <text evidence="2">The sequence shown here is derived from an EMBL/GenBank/DDBJ whole genome shotgun (WGS) entry which is preliminary data.</text>
</comment>
<dbReference type="OrthoDB" id="10263222at2759"/>
<name>A0A9P6QDQ4_9FUNG</name>
<evidence type="ECO:0000313" key="3">
    <source>
        <dbReference type="Proteomes" id="UP000726737"/>
    </source>
</evidence>
<keyword evidence="3" id="KW-1185">Reference proteome</keyword>
<evidence type="ECO:0000313" key="2">
    <source>
        <dbReference type="EMBL" id="KAG0266354.1"/>
    </source>
</evidence>
<reference evidence="2" key="1">
    <citation type="journal article" date="2020" name="Fungal Divers.">
        <title>Resolving the Mortierellaceae phylogeny through synthesis of multi-gene phylogenetics and phylogenomics.</title>
        <authorList>
            <person name="Vandepol N."/>
            <person name="Liber J."/>
            <person name="Desiro A."/>
            <person name="Na H."/>
            <person name="Kennedy M."/>
            <person name="Barry K."/>
            <person name="Grigoriev I.V."/>
            <person name="Miller A.N."/>
            <person name="O'Donnell K."/>
            <person name="Stajich J.E."/>
            <person name="Bonito G."/>
        </authorList>
    </citation>
    <scope>NUCLEOTIDE SEQUENCE</scope>
    <source>
        <strain evidence="2">KOD948</strain>
    </source>
</reference>